<gene>
    <name evidence="1" type="ORF">Hamer_G027524</name>
</gene>
<proteinExistence type="predicted"/>
<feature type="non-terminal residue" evidence="1">
    <location>
        <position position="1"/>
    </location>
</feature>
<accession>A0A8J5N7J7</accession>
<organism evidence="1 2">
    <name type="scientific">Homarus americanus</name>
    <name type="common">American lobster</name>
    <dbReference type="NCBI Taxonomy" id="6706"/>
    <lineage>
        <taxon>Eukaryota</taxon>
        <taxon>Metazoa</taxon>
        <taxon>Ecdysozoa</taxon>
        <taxon>Arthropoda</taxon>
        <taxon>Crustacea</taxon>
        <taxon>Multicrustacea</taxon>
        <taxon>Malacostraca</taxon>
        <taxon>Eumalacostraca</taxon>
        <taxon>Eucarida</taxon>
        <taxon>Decapoda</taxon>
        <taxon>Pleocyemata</taxon>
        <taxon>Astacidea</taxon>
        <taxon>Nephropoidea</taxon>
        <taxon>Nephropidae</taxon>
        <taxon>Homarus</taxon>
    </lineage>
</organism>
<reference evidence="1" key="1">
    <citation type="journal article" date="2021" name="Sci. Adv.">
        <title>The American lobster genome reveals insights on longevity, neural, and immune adaptations.</title>
        <authorList>
            <person name="Polinski J.M."/>
            <person name="Zimin A.V."/>
            <person name="Clark K.F."/>
            <person name="Kohn A.B."/>
            <person name="Sadowski N."/>
            <person name="Timp W."/>
            <person name="Ptitsyn A."/>
            <person name="Khanna P."/>
            <person name="Romanova D.Y."/>
            <person name="Williams P."/>
            <person name="Greenwood S.J."/>
            <person name="Moroz L.L."/>
            <person name="Walt D.R."/>
            <person name="Bodnar A.G."/>
        </authorList>
    </citation>
    <scope>NUCLEOTIDE SEQUENCE</scope>
    <source>
        <strain evidence="1">GMGI-L3</strain>
    </source>
</reference>
<dbReference type="EMBL" id="JAHLQT010007393">
    <property type="protein sequence ID" value="KAG7174685.1"/>
    <property type="molecule type" value="Genomic_DNA"/>
</dbReference>
<dbReference type="AlphaFoldDB" id="A0A8J5N7J7"/>
<protein>
    <submittedName>
        <fullName evidence="1">Uncharacterized protein</fullName>
    </submittedName>
</protein>
<comment type="caution">
    <text evidence="1">The sequence shown here is derived from an EMBL/GenBank/DDBJ whole genome shotgun (WGS) entry which is preliminary data.</text>
</comment>
<name>A0A8J5N7J7_HOMAM</name>
<dbReference type="Proteomes" id="UP000747542">
    <property type="component" value="Unassembled WGS sequence"/>
</dbReference>
<keyword evidence="2" id="KW-1185">Reference proteome</keyword>
<evidence type="ECO:0000313" key="2">
    <source>
        <dbReference type="Proteomes" id="UP000747542"/>
    </source>
</evidence>
<sequence>MGMHEVLAIDLCASLTTTRLTSMLVRWTQ</sequence>
<evidence type="ECO:0000313" key="1">
    <source>
        <dbReference type="EMBL" id="KAG7174685.1"/>
    </source>
</evidence>